<comment type="caution">
    <text evidence="2">The sequence shown here is derived from an EMBL/GenBank/DDBJ whole genome shotgun (WGS) entry which is preliminary data.</text>
</comment>
<organism evidence="2 3">
    <name type="scientific">Paramecium sonneborni</name>
    <dbReference type="NCBI Taxonomy" id="65129"/>
    <lineage>
        <taxon>Eukaryota</taxon>
        <taxon>Sar</taxon>
        <taxon>Alveolata</taxon>
        <taxon>Ciliophora</taxon>
        <taxon>Intramacronucleata</taxon>
        <taxon>Oligohymenophorea</taxon>
        <taxon>Peniculida</taxon>
        <taxon>Parameciidae</taxon>
        <taxon>Paramecium</taxon>
    </lineage>
</organism>
<sequence>MKDQLHKQTISPQPQKQKSQNFHRRFTSSQIKIVGKNQESLDHLTKKFQMQDLQQLLKMGPYNKILQSKVNSQMLIHESFSKQYLKDLNVVDIPNKQTNFQQNYVKKVPL</sequence>
<gene>
    <name evidence="2" type="ORF">PSON_ATCC_30995.1.T0070362</name>
</gene>
<evidence type="ECO:0000313" key="3">
    <source>
        <dbReference type="Proteomes" id="UP000692954"/>
    </source>
</evidence>
<keyword evidence="3" id="KW-1185">Reference proteome</keyword>
<feature type="compositionally biased region" description="Polar residues" evidence="1">
    <location>
        <begin position="7"/>
        <end position="20"/>
    </location>
</feature>
<feature type="region of interest" description="Disordered" evidence="1">
    <location>
        <begin position="1"/>
        <end position="24"/>
    </location>
</feature>
<protein>
    <submittedName>
        <fullName evidence="2">Uncharacterized protein</fullName>
    </submittedName>
</protein>
<name>A0A8S1KFS1_9CILI</name>
<reference evidence="2" key="1">
    <citation type="submission" date="2021-01" db="EMBL/GenBank/DDBJ databases">
        <authorList>
            <consortium name="Genoscope - CEA"/>
            <person name="William W."/>
        </authorList>
    </citation>
    <scope>NUCLEOTIDE SEQUENCE</scope>
</reference>
<dbReference type="AlphaFoldDB" id="A0A8S1KFS1"/>
<accession>A0A8S1KFS1</accession>
<proteinExistence type="predicted"/>
<evidence type="ECO:0000256" key="1">
    <source>
        <dbReference type="SAM" id="MobiDB-lite"/>
    </source>
</evidence>
<dbReference type="Proteomes" id="UP000692954">
    <property type="component" value="Unassembled WGS sequence"/>
</dbReference>
<dbReference type="EMBL" id="CAJJDN010000007">
    <property type="protein sequence ID" value="CAD8053477.1"/>
    <property type="molecule type" value="Genomic_DNA"/>
</dbReference>
<evidence type="ECO:0000313" key="2">
    <source>
        <dbReference type="EMBL" id="CAD8053477.1"/>
    </source>
</evidence>